<dbReference type="Gene3D" id="3.40.190.10">
    <property type="entry name" value="Periplasmic binding protein-like II"/>
    <property type="match status" value="1"/>
</dbReference>
<proteinExistence type="predicted"/>
<dbReference type="PROSITE" id="PS50234">
    <property type="entry name" value="VWFA"/>
    <property type="match status" value="1"/>
</dbReference>
<dbReference type="SUPFAM" id="SSF53300">
    <property type="entry name" value="vWA-like"/>
    <property type="match status" value="1"/>
</dbReference>
<dbReference type="RefSeq" id="WP_204802949.1">
    <property type="nucleotide sequence ID" value="NZ_JACSNX010000003.1"/>
</dbReference>
<dbReference type="CDD" id="cd00198">
    <property type="entry name" value="vWFA"/>
    <property type="match status" value="1"/>
</dbReference>
<evidence type="ECO:0000256" key="1">
    <source>
        <dbReference type="SAM" id="SignalP"/>
    </source>
</evidence>
<dbReference type="Pfam" id="PF00092">
    <property type="entry name" value="VWA"/>
    <property type="match status" value="1"/>
</dbReference>
<feature type="chain" id="PRO_5046227711" evidence="1">
    <location>
        <begin position="19"/>
        <end position="532"/>
    </location>
</feature>
<keyword evidence="1" id="KW-0732">Signal</keyword>
<feature type="signal peptide" evidence="1">
    <location>
        <begin position="1"/>
        <end position="18"/>
    </location>
</feature>
<dbReference type="Pfam" id="PF13531">
    <property type="entry name" value="SBP_bac_11"/>
    <property type="match status" value="1"/>
</dbReference>
<accession>A0ABS2FSZ7</accession>
<name>A0ABS2FSZ7_9FIRM</name>
<dbReference type="PROSITE" id="PS51257">
    <property type="entry name" value="PROKAR_LIPOPROTEIN"/>
    <property type="match status" value="1"/>
</dbReference>
<dbReference type="InterPro" id="IPR002035">
    <property type="entry name" value="VWF_A"/>
</dbReference>
<sequence>MRRLVCAALLLVFLTACGAAGPEAIPHADQEEPPADLSGVTLRILSGSENQELEEILDAFSQESGIRIEMTYQGSLDIMRILQSGAADYDAVWPASSLWLTTGDTQYRVKHAESISVTPVVFGIRQSLAEDLGFVGREVSVSDLLTAIRSGRLKFCMTSATQSNSGCSAYIGFLYALLGSPDVITSEVLQDPSLAAQITSLLSGVDRSSGSSDWLKDLFLTGGYDAMVNYECLIISANQELEARGEEPLYVVYPYDGLSLADSPLGYLDSGDSRKEAAFLALQAYLLSDEVQNAIQRTGRRTGYDGVSPENEDVFRTDWGVQPQRVLSPIRMPSADVLMECLDLYQTEFRKPSLTVYCLDYSGSMLGAGRDQMVEAMRQILIQEQAAQNLLQASENEVNVLIPFSGIPRDVFTASGNGAELEGLYDRVEAEEVSGGTDIYAAAAEGLRQLAAYDLTRYTPAVILMTDGVSDGSPDDFRQVYEDLDADVPVFSIMFGSADPTQLESLAELTHARVFDGREDLIGAFRSVKGYN</sequence>
<evidence type="ECO:0000313" key="3">
    <source>
        <dbReference type="EMBL" id="MBM6850699.1"/>
    </source>
</evidence>
<evidence type="ECO:0000313" key="4">
    <source>
        <dbReference type="Proteomes" id="UP000719500"/>
    </source>
</evidence>
<dbReference type="Gene3D" id="3.40.50.410">
    <property type="entry name" value="von Willebrand factor, type A domain"/>
    <property type="match status" value="1"/>
</dbReference>
<reference evidence="3 4" key="1">
    <citation type="journal article" date="2021" name="Sci. Rep.">
        <title>The distribution of antibiotic resistance genes in chicken gut microbiota commensals.</title>
        <authorList>
            <person name="Juricova H."/>
            <person name="Matiasovicova J."/>
            <person name="Kubasova T."/>
            <person name="Cejkova D."/>
            <person name="Rychlik I."/>
        </authorList>
    </citation>
    <scope>NUCLEOTIDE SEQUENCE [LARGE SCALE GENOMIC DNA]</scope>
    <source>
        <strain evidence="3 4">An411</strain>
    </source>
</reference>
<dbReference type="InterPro" id="IPR036465">
    <property type="entry name" value="vWFA_dom_sf"/>
</dbReference>
<dbReference type="Proteomes" id="UP000719500">
    <property type="component" value="Unassembled WGS sequence"/>
</dbReference>
<keyword evidence="4" id="KW-1185">Reference proteome</keyword>
<protein>
    <submittedName>
        <fullName evidence="3">VWA domain-containing protein</fullName>
    </submittedName>
</protein>
<evidence type="ECO:0000259" key="2">
    <source>
        <dbReference type="PROSITE" id="PS50234"/>
    </source>
</evidence>
<feature type="domain" description="VWFA" evidence="2">
    <location>
        <begin position="354"/>
        <end position="528"/>
    </location>
</feature>
<gene>
    <name evidence="3" type="ORF">H9X91_04500</name>
</gene>
<dbReference type="EMBL" id="JACSNX010000003">
    <property type="protein sequence ID" value="MBM6850699.1"/>
    <property type="molecule type" value="Genomic_DNA"/>
</dbReference>
<comment type="caution">
    <text evidence="3">The sequence shown here is derived from an EMBL/GenBank/DDBJ whole genome shotgun (WGS) entry which is preliminary data.</text>
</comment>
<dbReference type="SUPFAM" id="SSF53850">
    <property type="entry name" value="Periplasmic binding protein-like II"/>
    <property type="match status" value="1"/>
</dbReference>
<organism evidence="3 4">
    <name type="scientific">Oscillibacter valericigenes</name>
    <dbReference type="NCBI Taxonomy" id="351091"/>
    <lineage>
        <taxon>Bacteria</taxon>
        <taxon>Bacillati</taxon>
        <taxon>Bacillota</taxon>
        <taxon>Clostridia</taxon>
        <taxon>Eubacteriales</taxon>
        <taxon>Oscillospiraceae</taxon>
        <taxon>Oscillibacter</taxon>
    </lineage>
</organism>
<dbReference type="SMART" id="SM00327">
    <property type="entry name" value="VWA"/>
    <property type="match status" value="1"/>
</dbReference>